<evidence type="ECO:0008006" key="3">
    <source>
        <dbReference type="Google" id="ProtNLM"/>
    </source>
</evidence>
<dbReference type="Pfam" id="PF04682">
    <property type="entry name" value="Herpes_BTRF1"/>
    <property type="match status" value="1"/>
</dbReference>
<organism evidence="1 2">
    <name type="scientific">phocid gammaherpesvirus 3</name>
    <dbReference type="NCBI Taxonomy" id="2560643"/>
    <lineage>
        <taxon>Viruses</taxon>
        <taxon>Duplodnaviria</taxon>
        <taxon>Heunggongvirae</taxon>
        <taxon>Peploviricota</taxon>
        <taxon>Herviviricetes</taxon>
        <taxon>Herpesvirales</taxon>
        <taxon>Orthoherpesviridae</taxon>
        <taxon>Gammaherpesvirinae</taxon>
        <taxon>Percavirus</taxon>
        <taxon>Percavirus phocidgamma3</taxon>
    </lineage>
</organism>
<evidence type="ECO:0000313" key="2">
    <source>
        <dbReference type="Proteomes" id="UP000296355"/>
    </source>
</evidence>
<evidence type="ECO:0000313" key="1">
    <source>
        <dbReference type="EMBL" id="AJG42949.1"/>
    </source>
</evidence>
<sequence length="394" mass="44428">MCNYQTNFTRGMIKLCDGRFLFHMLHSKPLAMLLSCTGSNVPIPLLFRENTQTLYANTLPLYSSKNPKLSIIRLIISTYPYVLNSSLVVGYCQNNILIVHKSPVISCRDYVDAPIKISNTLMICSTQDMLDAKPVTHTHICQLTSIDKLKVVISEDCSNYCNHVSTFSSKGAMVLQKDIKPLLKITPEINIEEDEDTTDTEYAELFFAIKSTSLRLGQCPASSFNTIITMSKSQNNLNLFEKSTLTPIQTLFIKHVLLKKMGLENCITDFQNLYNPHLSTISESQLLEFKNLVVEAKGRVEDIMFALNSISQATFSKPVLQGTDVKCVMLMEKYFWMFPPIDPMNSIHFAAAIVKIICQGVSFTKLTKFLSQYMILDKGSPNNNMLKIYALLTS</sequence>
<dbReference type="EMBL" id="KP136799">
    <property type="protein sequence ID" value="AJG42949.1"/>
    <property type="molecule type" value="Genomic_DNA"/>
</dbReference>
<name>A0A0R5Z6F2_9GAMA</name>
<dbReference type="Proteomes" id="UP000296355">
    <property type="component" value="Segment"/>
</dbReference>
<proteinExistence type="predicted"/>
<accession>A0A0R5Z6F2</accession>
<dbReference type="InterPro" id="IPR006772">
    <property type="entry name" value="Herpes_BTRF1"/>
</dbReference>
<dbReference type="RefSeq" id="YP_010084480.1">
    <property type="nucleotide sequence ID" value="NC_055139.1"/>
</dbReference>
<keyword evidence="2" id="KW-1185">Reference proteome</keyword>
<protein>
    <recommendedName>
        <fullName evidence="3">Tegument protein UL88</fullName>
    </recommendedName>
</protein>
<dbReference type="GeneID" id="65099455"/>
<reference evidence="1" key="1">
    <citation type="submission" date="2014-11" db="EMBL/GenBank/DDBJ databases">
        <title>Gammaherpesviruses are widespread among seal species in Canada.</title>
        <authorList>
            <person name="Bellehumeur C."/>
            <person name="Nielsen O."/>
            <person name="Measures L."/>
            <person name="Harwood L."/>
            <person name="Boyle B."/>
            <person name="Gagnon C.A."/>
        </authorList>
    </citation>
    <scope>NUCLEOTIDE SEQUENCE [LARGE SCALE GENOMIC DNA]</scope>
    <source>
        <strain evidence="1">FMV04-1493874</strain>
    </source>
</reference>
<dbReference type="KEGG" id="vg:65099455"/>